<dbReference type="KEGG" id="vg:40088444"/>
<keyword evidence="3" id="KW-1185">Reference proteome</keyword>
<organism evidence="2 3">
    <name type="scientific">Agrobacterium phage Atu_ph07</name>
    <dbReference type="NCBI Taxonomy" id="2024264"/>
    <lineage>
        <taxon>Viruses</taxon>
        <taxon>Duplodnaviria</taxon>
        <taxon>Heunggongvirae</taxon>
        <taxon>Uroviricota</taxon>
        <taxon>Caudoviricetes</taxon>
        <taxon>Polybotosvirus</taxon>
        <taxon>Polybotosvirus Atuph07</taxon>
    </lineage>
</organism>
<dbReference type="RefSeq" id="YP_009612106.1">
    <property type="nucleotide sequence ID" value="NC_042013.1"/>
</dbReference>
<proteinExistence type="predicted"/>
<dbReference type="GeneID" id="40088444"/>
<feature type="coiled-coil region" evidence="1">
    <location>
        <begin position="97"/>
        <end position="124"/>
    </location>
</feature>
<name>A0A2L0V0A8_9CAUD</name>
<reference evidence="2 3" key="1">
    <citation type="submission" date="2017-06" db="EMBL/GenBank/DDBJ databases">
        <authorList>
            <person name="Kim H.J."/>
            <person name="Triplett B.A."/>
        </authorList>
    </citation>
    <scope>NUCLEOTIDE SEQUENCE [LARGE SCALE GENOMIC DNA]</scope>
</reference>
<sequence>MDVKALIEDAINEVDTRKRPPVYAFREFINPIAKASGQGSIDDEIVSINEYRGELTINMIYEVRCCSQSRKVVLPMSVLLDADPVNAAHRFRVQTTVDKAKNDMNAALREAVSASLKYDNAKAELQKYL</sequence>
<accession>A0A2L0V0A8</accession>
<evidence type="ECO:0000313" key="2">
    <source>
        <dbReference type="EMBL" id="AUZ95200.1"/>
    </source>
</evidence>
<dbReference type="EMBL" id="MF403008">
    <property type="protein sequence ID" value="AUZ95200.1"/>
    <property type="molecule type" value="Genomic_DNA"/>
</dbReference>
<evidence type="ECO:0000256" key="1">
    <source>
        <dbReference type="SAM" id="Coils"/>
    </source>
</evidence>
<protein>
    <submittedName>
        <fullName evidence="2">Uncharacterized protein</fullName>
    </submittedName>
</protein>
<evidence type="ECO:0000313" key="3">
    <source>
        <dbReference type="Proteomes" id="UP000223025"/>
    </source>
</evidence>
<keyword evidence="1" id="KW-0175">Coiled coil</keyword>
<dbReference type="Proteomes" id="UP000223025">
    <property type="component" value="Segment"/>
</dbReference>